<gene>
    <name evidence="2" type="ORF">Ahy_B09g096152</name>
</gene>
<comment type="caution">
    <text evidence="2">The sequence shown here is derived from an EMBL/GenBank/DDBJ whole genome shotgun (WGS) entry which is preliminary data.</text>
</comment>
<sequence>MVCDCSMFNKVFRPFSSYVEAFKDCKLFVSVDDMYLYCKYGGVLLIVVAQDGNNNILSVAFAIVESESTESWSFFLTNLRRHVTQEEGLLIISDRSHVIKAILKANDSGWHPLRRSMLIVLDTWLVSSPPRSSDTS</sequence>
<dbReference type="Proteomes" id="UP000289738">
    <property type="component" value="Chromosome B09"/>
</dbReference>
<dbReference type="Pfam" id="PF10551">
    <property type="entry name" value="MULE"/>
    <property type="match status" value="1"/>
</dbReference>
<dbReference type="EMBL" id="SDMP01000019">
    <property type="protein sequence ID" value="RYQ89587.1"/>
    <property type="molecule type" value="Genomic_DNA"/>
</dbReference>
<dbReference type="AlphaFoldDB" id="A0A444XIT6"/>
<dbReference type="STRING" id="3818.A0A444XIT6"/>
<organism evidence="2 3">
    <name type="scientific">Arachis hypogaea</name>
    <name type="common">Peanut</name>
    <dbReference type="NCBI Taxonomy" id="3818"/>
    <lineage>
        <taxon>Eukaryota</taxon>
        <taxon>Viridiplantae</taxon>
        <taxon>Streptophyta</taxon>
        <taxon>Embryophyta</taxon>
        <taxon>Tracheophyta</taxon>
        <taxon>Spermatophyta</taxon>
        <taxon>Magnoliopsida</taxon>
        <taxon>eudicotyledons</taxon>
        <taxon>Gunneridae</taxon>
        <taxon>Pentapetalae</taxon>
        <taxon>rosids</taxon>
        <taxon>fabids</taxon>
        <taxon>Fabales</taxon>
        <taxon>Fabaceae</taxon>
        <taxon>Papilionoideae</taxon>
        <taxon>50 kb inversion clade</taxon>
        <taxon>dalbergioids sensu lato</taxon>
        <taxon>Dalbergieae</taxon>
        <taxon>Pterocarpus clade</taxon>
        <taxon>Arachis</taxon>
    </lineage>
</organism>
<dbReference type="PANTHER" id="PTHR31973:SF195">
    <property type="entry name" value="MUDR FAMILY TRANSPOSASE"/>
    <property type="match status" value="1"/>
</dbReference>
<dbReference type="InterPro" id="IPR018289">
    <property type="entry name" value="MULE_transposase_dom"/>
</dbReference>
<evidence type="ECO:0000259" key="1">
    <source>
        <dbReference type="Pfam" id="PF10551"/>
    </source>
</evidence>
<keyword evidence="3" id="KW-1185">Reference proteome</keyword>
<evidence type="ECO:0000313" key="3">
    <source>
        <dbReference type="Proteomes" id="UP000289738"/>
    </source>
</evidence>
<feature type="domain" description="MULE transposase" evidence="1">
    <location>
        <begin position="29"/>
        <end position="105"/>
    </location>
</feature>
<reference evidence="2 3" key="1">
    <citation type="submission" date="2019-01" db="EMBL/GenBank/DDBJ databases">
        <title>Sequencing of cultivated peanut Arachis hypogaea provides insights into genome evolution and oil improvement.</title>
        <authorList>
            <person name="Chen X."/>
        </authorList>
    </citation>
    <scope>NUCLEOTIDE SEQUENCE [LARGE SCALE GENOMIC DNA]</scope>
    <source>
        <strain evidence="3">cv. Fuhuasheng</strain>
        <tissue evidence="2">Leaves</tissue>
    </source>
</reference>
<accession>A0A444XIT6</accession>
<protein>
    <recommendedName>
        <fullName evidence="1">MULE transposase domain-containing protein</fullName>
    </recommendedName>
</protein>
<name>A0A444XIT6_ARAHY</name>
<evidence type="ECO:0000313" key="2">
    <source>
        <dbReference type="EMBL" id="RYQ89587.1"/>
    </source>
</evidence>
<dbReference type="PANTHER" id="PTHR31973">
    <property type="entry name" value="POLYPROTEIN, PUTATIVE-RELATED"/>
    <property type="match status" value="1"/>
</dbReference>
<proteinExistence type="predicted"/>